<protein>
    <submittedName>
        <fullName evidence="2">Uncharacterized protein</fullName>
    </submittedName>
</protein>
<accession>A0A4S4MPK2</accession>
<dbReference type="AlphaFoldDB" id="A0A4S4MPK2"/>
<proteinExistence type="predicted"/>
<gene>
    <name evidence="2" type="ORF">EUX98_g7207</name>
</gene>
<dbReference type="EMBL" id="SGPM01000291">
    <property type="protein sequence ID" value="THH26981.1"/>
    <property type="molecule type" value="Genomic_DNA"/>
</dbReference>
<reference evidence="2 3" key="1">
    <citation type="submission" date="2019-02" db="EMBL/GenBank/DDBJ databases">
        <title>Genome sequencing of the rare red list fungi Antrodiella citrinella (Flaviporus citrinellus).</title>
        <authorList>
            <person name="Buettner E."/>
            <person name="Kellner H."/>
        </authorList>
    </citation>
    <scope>NUCLEOTIDE SEQUENCE [LARGE SCALE GENOMIC DNA]</scope>
    <source>
        <strain evidence="2 3">DSM 108506</strain>
    </source>
</reference>
<evidence type="ECO:0000313" key="2">
    <source>
        <dbReference type="EMBL" id="THH26981.1"/>
    </source>
</evidence>
<keyword evidence="3" id="KW-1185">Reference proteome</keyword>
<feature type="transmembrane region" description="Helical" evidence="1">
    <location>
        <begin position="37"/>
        <end position="60"/>
    </location>
</feature>
<dbReference type="Proteomes" id="UP000308730">
    <property type="component" value="Unassembled WGS sequence"/>
</dbReference>
<sequence>MFPTISKHPLFAYADMPLKIFNNVQDFLGLIFEIHEMVAAVVTGFAFGFKVLAISFCFLYSAPAHLEGPAILDHSPPRCSPRRPGLVKKLALSELNRRINVLEETLEDSEDDPQTVYRWFEDVGVSERCVVAPPGVLRPSREPAITFKTGDIYLQKPNTDSHIDNSTLWVRTIAGWMPAAPGTAHPSQAGYVLVMRSNSDPAWMRGSVDVNILEPNTMTVIMD</sequence>
<organism evidence="2 3">
    <name type="scientific">Antrodiella citrinella</name>
    <dbReference type="NCBI Taxonomy" id="2447956"/>
    <lineage>
        <taxon>Eukaryota</taxon>
        <taxon>Fungi</taxon>
        <taxon>Dikarya</taxon>
        <taxon>Basidiomycota</taxon>
        <taxon>Agaricomycotina</taxon>
        <taxon>Agaricomycetes</taxon>
        <taxon>Polyporales</taxon>
        <taxon>Steccherinaceae</taxon>
        <taxon>Antrodiella</taxon>
    </lineage>
</organism>
<keyword evidence="1" id="KW-1133">Transmembrane helix</keyword>
<keyword evidence="1" id="KW-0472">Membrane</keyword>
<keyword evidence="1" id="KW-0812">Transmembrane</keyword>
<evidence type="ECO:0000313" key="3">
    <source>
        <dbReference type="Proteomes" id="UP000308730"/>
    </source>
</evidence>
<name>A0A4S4MPK2_9APHY</name>
<evidence type="ECO:0000256" key="1">
    <source>
        <dbReference type="SAM" id="Phobius"/>
    </source>
</evidence>
<comment type="caution">
    <text evidence="2">The sequence shown here is derived from an EMBL/GenBank/DDBJ whole genome shotgun (WGS) entry which is preliminary data.</text>
</comment>